<gene>
    <name evidence="7" type="ORF">RRG08_017760</name>
</gene>
<evidence type="ECO:0000256" key="5">
    <source>
        <dbReference type="SAM" id="Phobius"/>
    </source>
</evidence>
<feature type="transmembrane region" description="Helical" evidence="5">
    <location>
        <begin position="34"/>
        <end position="55"/>
    </location>
</feature>
<dbReference type="InterPro" id="IPR017452">
    <property type="entry name" value="GPCR_Rhodpsn_7TM"/>
</dbReference>
<organism evidence="7 8">
    <name type="scientific">Elysia crispata</name>
    <name type="common">lettuce slug</name>
    <dbReference type="NCBI Taxonomy" id="231223"/>
    <lineage>
        <taxon>Eukaryota</taxon>
        <taxon>Metazoa</taxon>
        <taxon>Spiralia</taxon>
        <taxon>Lophotrochozoa</taxon>
        <taxon>Mollusca</taxon>
        <taxon>Gastropoda</taxon>
        <taxon>Heterobranchia</taxon>
        <taxon>Euthyneura</taxon>
        <taxon>Panpulmonata</taxon>
        <taxon>Sacoglossa</taxon>
        <taxon>Placobranchoidea</taxon>
        <taxon>Plakobranchidae</taxon>
        <taxon>Elysia</taxon>
    </lineage>
</organism>
<keyword evidence="8" id="KW-1185">Reference proteome</keyword>
<sequence length="343" mass="38482">MADHNTSLPVVDVQANDSFHDLAIHYIGLFLKMYLTPALCFVGVFINLINVVVFFKMGLSQGLTQNFFILSLIDGITSAANLVNAISYIMFNMPSMRGSSIDETLQDIMWVTLIIWAIIQQWSLVTTLVIALVRCCCVTMPLRVKQILTTRRQLYSIVGFSLLSEVMLVYGFASTERIRIIDPSTNLTLIAYVGKDYDKIDINVNVFQYTCYIIVTVCTIILIISLNQSSKFRDQSSSATGGTEKQKEKSKEVRIVQTVILIATIFIIFNVPGLLLAVFRRVLPGFSGGGRLHKEHYFLIIVMESGVQINAVVNIFIYLGYNSRYLSIVKEFLKLGKTSYSGT</sequence>
<accession>A0AAE0XR11</accession>
<dbReference type="Proteomes" id="UP001283361">
    <property type="component" value="Unassembled WGS sequence"/>
</dbReference>
<dbReference type="PROSITE" id="PS50262">
    <property type="entry name" value="G_PROTEIN_RECEP_F1_2"/>
    <property type="match status" value="1"/>
</dbReference>
<keyword evidence="2 5" id="KW-0812">Transmembrane</keyword>
<feature type="transmembrane region" description="Helical" evidence="5">
    <location>
        <begin position="154"/>
        <end position="173"/>
    </location>
</feature>
<evidence type="ECO:0000256" key="1">
    <source>
        <dbReference type="ARBA" id="ARBA00004370"/>
    </source>
</evidence>
<feature type="transmembrane region" description="Helical" evidence="5">
    <location>
        <begin position="297"/>
        <end position="321"/>
    </location>
</feature>
<dbReference type="AlphaFoldDB" id="A0AAE0XR11"/>
<proteinExistence type="predicted"/>
<dbReference type="InterPro" id="IPR052954">
    <property type="entry name" value="GPCR-Ligand_Int"/>
</dbReference>
<comment type="caution">
    <text evidence="7">The sequence shown here is derived from an EMBL/GenBank/DDBJ whole genome shotgun (WGS) entry which is preliminary data.</text>
</comment>
<feature type="transmembrane region" description="Helical" evidence="5">
    <location>
        <begin position="255"/>
        <end position="277"/>
    </location>
</feature>
<feature type="transmembrane region" description="Helical" evidence="5">
    <location>
        <begin position="67"/>
        <end position="90"/>
    </location>
</feature>
<keyword evidence="4 5" id="KW-0472">Membrane</keyword>
<dbReference type="PANTHER" id="PTHR46641">
    <property type="entry name" value="FMRFAMIDE RECEPTOR-RELATED"/>
    <property type="match status" value="1"/>
</dbReference>
<name>A0AAE0XR11_9GAST</name>
<dbReference type="GO" id="GO:0016020">
    <property type="term" value="C:membrane"/>
    <property type="evidence" value="ECO:0007669"/>
    <property type="project" value="UniProtKB-SubCell"/>
</dbReference>
<dbReference type="SMART" id="SM01381">
    <property type="entry name" value="7TM_GPCR_Srsx"/>
    <property type="match status" value="1"/>
</dbReference>
<dbReference type="EMBL" id="JAWDGP010007779">
    <property type="protein sequence ID" value="KAK3704968.1"/>
    <property type="molecule type" value="Genomic_DNA"/>
</dbReference>
<feature type="transmembrane region" description="Helical" evidence="5">
    <location>
        <begin position="110"/>
        <end position="133"/>
    </location>
</feature>
<evidence type="ECO:0000313" key="7">
    <source>
        <dbReference type="EMBL" id="KAK3704968.1"/>
    </source>
</evidence>
<comment type="subcellular location">
    <subcellularLocation>
        <location evidence="1">Membrane</location>
    </subcellularLocation>
</comment>
<dbReference type="SUPFAM" id="SSF81321">
    <property type="entry name" value="Family A G protein-coupled receptor-like"/>
    <property type="match status" value="1"/>
</dbReference>
<keyword evidence="3 5" id="KW-1133">Transmembrane helix</keyword>
<protein>
    <recommendedName>
        <fullName evidence="6">G-protein coupled receptors family 1 profile domain-containing protein</fullName>
    </recommendedName>
</protein>
<dbReference type="PANTHER" id="PTHR46641:SF18">
    <property type="entry name" value="G-PROTEIN COUPLED RECEPTORS FAMILY 1 PROFILE DOMAIN-CONTAINING PROTEIN"/>
    <property type="match status" value="1"/>
</dbReference>
<evidence type="ECO:0000313" key="8">
    <source>
        <dbReference type="Proteomes" id="UP001283361"/>
    </source>
</evidence>
<dbReference type="Gene3D" id="1.20.1070.10">
    <property type="entry name" value="Rhodopsin 7-helix transmembrane proteins"/>
    <property type="match status" value="1"/>
</dbReference>
<evidence type="ECO:0000256" key="2">
    <source>
        <dbReference type="ARBA" id="ARBA00022692"/>
    </source>
</evidence>
<evidence type="ECO:0000256" key="3">
    <source>
        <dbReference type="ARBA" id="ARBA00022989"/>
    </source>
</evidence>
<dbReference type="GO" id="GO:0004930">
    <property type="term" value="F:G protein-coupled receptor activity"/>
    <property type="evidence" value="ECO:0007669"/>
    <property type="project" value="InterPro"/>
</dbReference>
<feature type="domain" description="G-protein coupled receptors family 1 profile" evidence="6">
    <location>
        <begin position="123"/>
        <end position="318"/>
    </location>
</feature>
<evidence type="ECO:0000256" key="4">
    <source>
        <dbReference type="ARBA" id="ARBA00023136"/>
    </source>
</evidence>
<dbReference type="InterPro" id="IPR000276">
    <property type="entry name" value="GPCR_Rhodpsn"/>
</dbReference>
<evidence type="ECO:0000259" key="6">
    <source>
        <dbReference type="PROSITE" id="PS50262"/>
    </source>
</evidence>
<reference evidence="7" key="1">
    <citation type="journal article" date="2023" name="G3 (Bethesda)">
        <title>A reference genome for the long-term kleptoplast-retaining sea slug Elysia crispata morphotype clarki.</title>
        <authorList>
            <person name="Eastman K.E."/>
            <person name="Pendleton A.L."/>
            <person name="Shaikh M.A."/>
            <person name="Suttiyut T."/>
            <person name="Ogas R."/>
            <person name="Tomko P."/>
            <person name="Gavelis G."/>
            <person name="Widhalm J.R."/>
            <person name="Wisecaver J.H."/>
        </authorList>
    </citation>
    <scope>NUCLEOTIDE SEQUENCE</scope>
    <source>
        <strain evidence="7">ECLA1</strain>
    </source>
</reference>
<feature type="transmembrane region" description="Helical" evidence="5">
    <location>
        <begin position="206"/>
        <end position="226"/>
    </location>
</feature>